<keyword evidence="4" id="KW-1185">Reference proteome</keyword>
<organism evidence="3 4">
    <name type="scientific">Puccinia graminis f. sp. tritici</name>
    <dbReference type="NCBI Taxonomy" id="56615"/>
    <lineage>
        <taxon>Eukaryota</taxon>
        <taxon>Fungi</taxon>
        <taxon>Dikarya</taxon>
        <taxon>Basidiomycota</taxon>
        <taxon>Pucciniomycotina</taxon>
        <taxon>Pucciniomycetes</taxon>
        <taxon>Pucciniales</taxon>
        <taxon>Pucciniaceae</taxon>
        <taxon>Puccinia</taxon>
    </lineage>
</organism>
<evidence type="ECO:0000313" key="3">
    <source>
        <dbReference type="EMBL" id="KAA1095026.1"/>
    </source>
</evidence>
<dbReference type="AlphaFoldDB" id="A0A5B0P244"/>
<comment type="caution">
    <text evidence="3">The sequence shown here is derived from an EMBL/GenBank/DDBJ whole genome shotgun (WGS) entry which is preliminary data.</text>
</comment>
<dbReference type="Proteomes" id="UP000325313">
    <property type="component" value="Unassembled WGS sequence"/>
</dbReference>
<evidence type="ECO:0000256" key="1">
    <source>
        <dbReference type="SAM" id="SignalP"/>
    </source>
</evidence>
<gene>
    <name evidence="3" type="ORF">PGT21_034665</name>
    <name evidence="2" type="ORF">PGTUg99_023152</name>
</gene>
<dbReference type="EMBL" id="VDEP01000511">
    <property type="protein sequence ID" value="KAA1065327.1"/>
    <property type="molecule type" value="Genomic_DNA"/>
</dbReference>
<dbReference type="OrthoDB" id="2504308at2759"/>
<evidence type="ECO:0000313" key="5">
    <source>
        <dbReference type="Proteomes" id="UP000325313"/>
    </source>
</evidence>
<feature type="chain" id="PRO_5036366335" evidence="1">
    <location>
        <begin position="23"/>
        <end position="178"/>
    </location>
</feature>
<keyword evidence="1" id="KW-0732">Signal</keyword>
<dbReference type="EMBL" id="VSWC01000079">
    <property type="protein sequence ID" value="KAA1095026.1"/>
    <property type="molecule type" value="Genomic_DNA"/>
</dbReference>
<evidence type="ECO:0000313" key="2">
    <source>
        <dbReference type="EMBL" id="KAA1065327.1"/>
    </source>
</evidence>
<protein>
    <submittedName>
        <fullName evidence="3">Uncharacterized protein</fullName>
    </submittedName>
</protein>
<accession>A0A5B0P244</accession>
<feature type="signal peptide" evidence="1">
    <location>
        <begin position="1"/>
        <end position="22"/>
    </location>
</feature>
<reference evidence="4 5" key="1">
    <citation type="submission" date="2019-05" db="EMBL/GenBank/DDBJ databases">
        <title>Emergence of the Ug99 lineage of the wheat stem rust pathogen through somatic hybridization.</title>
        <authorList>
            <person name="Li F."/>
            <person name="Upadhyaya N.M."/>
            <person name="Sperschneider J."/>
            <person name="Matny O."/>
            <person name="Nguyen-Phuc H."/>
            <person name="Mago R."/>
            <person name="Raley C."/>
            <person name="Miller M.E."/>
            <person name="Silverstein K.A.T."/>
            <person name="Henningsen E."/>
            <person name="Hirsch C.D."/>
            <person name="Visser B."/>
            <person name="Pretorius Z.A."/>
            <person name="Steffenson B.J."/>
            <person name="Schwessinger B."/>
            <person name="Dodds P.N."/>
            <person name="Figueroa M."/>
        </authorList>
    </citation>
    <scope>NUCLEOTIDE SEQUENCE [LARGE SCALE GENOMIC DNA]</scope>
    <source>
        <strain evidence="3">21-0</strain>
        <strain evidence="2 5">Ug99</strain>
    </source>
</reference>
<sequence>MRYLQALMSALLMCSLVLLLAAEDGESLQRIPGGIQRLATPSKHNGEERQQRAHRERRGVALAGHYPFPHQVTCKDAEGQPQTYKSKDCLSAAKKMSAYHLSEVTCSTCKLSVVSSNIGESVKSAVPADRLQHMTVEILKACASNKSINATYSVEESRGNKVVQIVFTLLLSQGKGTT</sequence>
<evidence type="ECO:0000313" key="4">
    <source>
        <dbReference type="Proteomes" id="UP000324748"/>
    </source>
</evidence>
<name>A0A5B0P244_PUCGR</name>
<proteinExistence type="predicted"/>
<dbReference type="Proteomes" id="UP000324748">
    <property type="component" value="Unassembled WGS sequence"/>
</dbReference>